<dbReference type="Proteomes" id="UP000031014">
    <property type="component" value="Unassembled WGS sequence"/>
</dbReference>
<evidence type="ECO:0000256" key="4">
    <source>
        <dbReference type="ARBA" id="ARBA00022989"/>
    </source>
</evidence>
<dbReference type="EMBL" id="BASE01000035">
    <property type="protein sequence ID" value="GAM13523.1"/>
    <property type="molecule type" value="Genomic_DNA"/>
</dbReference>
<keyword evidence="9" id="KW-1185">Reference proteome</keyword>
<accession>A0A0A8X0T3</accession>
<dbReference type="AlphaFoldDB" id="A0A0A8X0T3"/>
<dbReference type="Gene3D" id="1.10.3720.10">
    <property type="entry name" value="MetI-like"/>
    <property type="match status" value="1"/>
</dbReference>
<dbReference type="PANTHER" id="PTHR43839:SF3">
    <property type="entry name" value="OLIGOPEPTIDE ABC TRANSPORTER, PERMEASE PROTEIN"/>
    <property type="match status" value="1"/>
</dbReference>
<protein>
    <submittedName>
        <fullName evidence="8">Oligopeptide transport system permease protein OppC</fullName>
    </submittedName>
</protein>
<evidence type="ECO:0000259" key="7">
    <source>
        <dbReference type="PROSITE" id="PS50928"/>
    </source>
</evidence>
<feature type="domain" description="ABC transmembrane type-1" evidence="7">
    <location>
        <begin position="79"/>
        <end position="292"/>
    </location>
</feature>
<comment type="subcellular location">
    <subcellularLocation>
        <location evidence="1">Membrane</location>
        <topology evidence="1">Multi-pass membrane protein</topology>
    </subcellularLocation>
</comment>
<dbReference type="GO" id="GO:0055085">
    <property type="term" value="P:transmembrane transport"/>
    <property type="evidence" value="ECO:0007669"/>
    <property type="project" value="InterPro"/>
</dbReference>
<dbReference type="PANTHER" id="PTHR43839">
    <property type="entry name" value="OPPC IN A BINDING PROTEIN-DEPENDENT TRANSPORT SYSTEM"/>
    <property type="match status" value="1"/>
</dbReference>
<keyword evidence="5 6" id="KW-0472">Membrane</keyword>
<feature type="transmembrane region" description="Helical" evidence="6">
    <location>
        <begin position="271"/>
        <end position="290"/>
    </location>
</feature>
<dbReference type="STRING" id="1321606.SAMD00020551_1668"/>
<evidence type="ECO:0000256" key="3">
    <source>
        <dbReference type="ARBA" id="ARBA00022692"/>
    </source>
</evidence>
<evidence type="ECO:0000256" key="1">
    <source>
        <dbReference type="ARBA" id="ARBA00004141"/>
    </source>
</evidence>
<name>A0A0A8X0T3_MESS1</name>
<sequence>MKLPTYRKTKISLAVLLALLIASILYDYIGPGDYRSMLDQLYDENGDVLENPPYPPSKDYILGTDRDGRDNLLLILDGLKYTIAAVFIVSLARVAVGAMLGIITETWAPAIKAFVKAFFLPFHYVPLLLVAVILMDAVIFPFNEIPVIVKIEYQLIVLFLLGFPAVFFFTTDLVKEISTKPYVTSSALLGGSKFHILRVQILPHLKPHLILLFVQQVLQTLQILMGLAIFRLFLGGRHEEKIYNTSYPKSITNELAGLTGQNFWTLKNAPWVAFSSLGLLLVIFILVIVIKNEIIANMDRQTEQSGLSFPKTKQQDIKEDGDNITSAKFIPIKQKVLDQ</sequence>
<organism evidence="8 9">
    <name type="scientific">Mesobacillus selenatarsenatis (strain DSM 18680 / JCM 14380 / FERM P-15431 / SF-1)</name>
    <dbReference type="NCBI Taxonomy" id="1321606"/>
    <lineage>
        <taxon>Bacteria</taxon>
        <taxon>Bacillati</taxon>
        <taxon>Bacillota</taxon>
        <taxon>Bacilli</taxon>
        <taxon>Bacillales</taxon>
        <taxon>Bacillaceae</taxon>
        <taxon>Mesobacillus</taxon>
    </lineage>
</organism>
<evidence type="ECO:0000313" key="9">
    <source>
        <dbReference type="Proteomes" id="UP000031014"/>
    </source>
</evidence>
<evidence type="ECO:0000313" key="8">
    <source>
        <dbReference type="EMBL" id="GAM13523.1"/>
    </source>
</evidence>
<dbReference type="InterPro" id="IPR000515">
    <property type="entry name" value="MetI-like"/>
</dbReference>
<evidence type="ECO:0000256" key="2">
    <source>
        <dbReference type="ARBA" id="ARBA00022448"/>
    </source>
</evidence>
<dbReference type="GO" id="GO:0016020">
    <property type="term" value="C:membrane"/>
    <property type="evidence" value="ECO:0007669"/>
    <property type="project" value="UniProtKB-SubCell"/>
</dbReference>
<feature type="transmembrane region" description="Helical" evidence="6">
    <location>
        <begin position="124"/>
        <end position="143"/>
    </location>
</feature>
<proteinExistence type="predicted"/>
<feature type="transmembrane region" description="Helical" evidence="6">
    <location>
        <begin position="12"/>
        <end position="29"/>
    </location>
</feature>
<gene>
    <name evidence="8" type="ORF">SAMD00020551_1668</name>
</gene>
<keyword evidence="2" id="KW-0813">Transport</keyword>
<dbReference type="PROSITE" id="PS50928">
    <property type="entry name" value="ABC_TM1"/>
    <property type="match status" value="1"/>
</dbReference>
<dbReference type="OrthoDB" id="2155652at2"/>
<comment type="caution">
    <text evidence="8">The sequence shown here is derived from an EMBL/GenBank/DDBJ whole genome shotgun (WGS) entry which is preliminary data.</text>
</comment>
<feature type="transmembrane region" description="Helical" evidence="6">
    <location>
        <begin position="209"/>
        <end position="234"/>
    </location>
</feature>
<dbReference type="SUPFAM" id="SSF161098">
    <property type="entry name" value="MetI-like"/>
    <property type="match status" value="1"/>
</dbReference>
<feature type="transmembrane region" description="Helical" evidence="6">
    <location>
        <begin position="81"/>
        <end position="103"/>
    </location>
</feature>
<evidence type="ECO:0000256" key="6">
    <source>
        <dbReference type="SAM" id="Phobius"/>
    </source>
</evidence>
<keyword evidence="3 6" id="KW-0812">Transmembrane</keyword>
<dbReference type="RefSeq" id="WP_041965356.1">
    <property type="nucleotide sequence ID" value="NZ_BASE01000035.1"/>
</dbReference>
<reference evidence="8 9" key="1">
    <citation type="submission" date="2013-06" db="EMBL/GenBank/DDBJ databases">
        <title>Whole genome shotgun sequence of Bacillus selenatarsenatis SF-1.</title>
        <authorList>
            <person name="Kuroda M."/>
            <person name="Sei K."/>
            <person name="Yamashita M."/>
            <person name="Ike M."/>
        </authorList>
    </citation>
    <scope>NUCLEOTIDE SEQUENCE [LARGE SCALE GENOMIC DNA]</scope>
    <source>
        <strain evidence="8 9">SF-1</strain>
    </source>
</reference>
<evidence type="ECO:0000256" key="5">
    <source>
        <dbReference type="ARBA" id="ARBA00023136"/>
    </source>
</evidence>
<dbReference type="InterPro" id="IPR035906">
    <property type="entry name" value="MetI-like_sf"/>
</dbReference>
<feature type="transmembrane region" description="Helical" evidence="6">
    <location>
        <begin position="155"/>
        <end position="174"/>
    </location>
</feature>
<keyword evidence="4 6" id="KW-1133">Transmembrane helix</keyword>
<dbReference type="CDD" id="cd06261">
    <property type="entry name" value="TM_PBP2"/>
    <property type="match status" value="1"/>
</dbReference>